<dbReference type="AlphaFoldDB" id="A0AAU9L3F2"/>
<feature type="compositionally biased region" description="Basic and acidic residues" evidence="1">
    <location>
        <begin position="67"/>
        <end position="120"/>
    </location>
</feature>
<evidence type="ECO:0000313" key="2">
    <source>
        <dbReference type="EMBL" id="CAH0477452.1"/>
    </source>
</evidence>
<gene>
    <name evidence="3" type="ORF">PBS001_LOCUS2022</name>
    <name evidence="2" type="ORF">PBS003_LOCUS4201</name>
</gene>
<evidence type="ECO:0008006" key="6">
    <source>
        <dbReference type="Google" id="ProtNLM"/>
    </source>
</evidence>
<evidence type="ECO:0000313" key="3">
    <source>
        <dbReference type="EMBL" id="CAH0515309.1"/>
    </source>
</evidence>
<dbReference type="EMBL" id="CAKKTJ010000168">
    <property type="protein sequence ID" value="CAH0477452.1"/>
    <property type="molecule type" value="Genomic_DNA"/>
</dbReference>
<feature type="region of interest" description="Disordered" evidence="1">
    <location>
        <begin position="444"/>
        <end position="487"/>
    </location>
</feature>
<evidence type="ECO:0000256" key="1">
    <source>
        <dbReference type="SAM" id="MobiDB-lite"/>
    </source>
</evidence>
<comment type="caution">
    <text evidence="2">The sequence shown here is derived from an EMBL/GenBank/DDBJ whole genome shotgun (WGS) entry which is preliminary data.</text>
</comment>
<dbReference type="EMBL" id="CAKLCB010000109">
    <property type="protein sequence ID" value="CAH0515309.1"/>
    <property type="molecule type" value="Genomic_DNA"/>
</dbReference>
<feature type="region of interest" description="Disordered" evidence="1">
    <location>
        <begin position="66"/>
        <end position="339"/>
    </location>
</feature>
<dbReference type="Proteomes" id="UP001158986">
    <property type="component" value="Unassembled WGS sequence"/>
</dbReference>
<evidence type="ECO:0000313" key="5">
    <source>
        <dbReference type="Proteomes" id="UP001160483"/>
    </source>
</evidence>
<reference evidence="2 4" key="1">
    <citation type="submission" date="2021-11" db="EMBL/GenBank/DDBJ databases">
        <authorList>
            <person name="Islam A."/>
            <person name="Islam S."/>
            <person name="Flora M.S."/>
            <person name="Rahman M."/>
            <person name="Ziaur R.M."/>
            <person name="Epstein J.H."/>
            <person name="Hassan M."/>
            <person name="Klassen M."/>
            <person name="Woodard K."/>
            <person name="Webb A."/>
            <person name="Webby R.J."/>
            <person name="El Zowalaty M.E."/>
        </authorList>
    </citation>
    <scope>NUCLEOTIDE SEQUENCE</scope>
    <source>
        <strain evidence="3">Pbs1</strain>
        <strain evidence="2">Pbs3</strain>
    </source>
</reference>
<sequence length="653" mass="72931">MESPDHRTDYVSGPYPEEVILEACNLEWQSIELRYKRLQKMRLQLLVAKKMEEENQRYQCQLRRLKRQEQEKEAREQEERQQEEARRCQREKEIMKQEKCEQEENLRRQRMQKRAEVEKKKMQKSQVAVSDMRMDEDVHARRSKKNDNTKKANVLKSKTQQTKQVKKTKPKRITPMSLPPLRPKNAESVAKESHNELDGDDSSPSELPDDGLADLLSLDKGSDSDADDEPSMVSLILPVAQDSPKLLSLEKKTSTPMKKFAKKRGGVALDFDFTNTEAKRQAKAAKAAWDKQDRSNDDDAEPEPMPDPSISDPKKRLKRRKEVAKDYQIRNGGNTLGGEKLMAATASRTIAVKPKKGTTSDEVTTETKVVRKKTIGNGTVSNGSLTTTMLKNVQLLAEAEGKTSSLSLKKIKNGKTETMSIKQRLANAELLAQMNKMQDMNTPKVLHKKTKKTQKQEVAKTLAAKRSEMRKVLSSGTEEADASRPDQMIEEGDLNISLNSSGLISDNDLPENIHGPTQKRPRAEEGDVTPTKKLQFLEITKRLVKSPMPRFLRTPTPLTSPLVPSAFVNSKAASPAPRAASARNTALNGYETRCMKSAPVGPKKTINPNRFGVPKGGNSVSAGGASFSMFDAFVNSGTSGAIPRLRTKAQGNV</sequence>
<feature type="compositionally biased region" description="Basic and acidic residues" evidence="1">
    <location>
        <begin position="288"/>
        <end position="297"/>
    </location>
</feature>
<proteinExistence type="predicted"/>
<keyword evidence="4" id="KW-1185">Reference proteome</keyword>
<organism evidence="2 5">
    <name type="scientific">Peronospora belbahrii</name>
    <dbReference type="NCBI Taxonomy" id="622444"/>
    <lineage>
        <taxon>Eukaryota</taxon>
        <taxon>Sar</taxon>
        <taxon>Stramenopiles</taxon>
        <taxon>Oomycota</taxon>
        <taxon>Peronosporomycetes</taxon>
        <taxon>Peronosporales</taxon>
        <taxon>Peronosporaceae</taxon>
        <taxon>Peronospora</taxon>
    </lineage>
</organism>
<protein>
    <recommendedName>
        <fullName evidence="6">DNA replication regulator SLD2</fullName>
    </recommendedName>
</protein>
<feature type="region of interest" description="Disordered" evidence="1">
    <location>
        <begin position="499"/>
        <end position="529"/>
    </location>
</feature>
<feature type="compositionally biased region" description="Acidic residues" evidence="1">
    <location>
        <begin position="198"/>
        <end position="212"/>
    </location>
</feature>
<feature type="compositionally biased region" description="Basic and acidic residues" evidence="1">
    <location>
        <begin position="132"/>
        <end position="150"/>
    </location>
</feature>
<accession>A0AAU9L3F2</accession>
<name>A0AAU9L3F2_9STRA</name>
<evidence type="ECO:0000313" key="4">
    <source>
        <dbReference type="Proteomes" id="UP001158986"/>
    </source>
</evidence>
<dbReference type="Proteomes" id="UP001160483">
    <property type="component" value="Unassembled WGS sequence"/>
</dbReference>